<dbReference type="GO" id="GO:0008173">
    <property type="term" value="F:RNA methyltransferase activity"/>
    <property type="evidence" value="ECO:0007669"/>
    <property type="project" value="InterPro"/>
</dbReference>
<evidence type="ECO:0000256" key="3">
    <source>
        <dbReference type="SAM" id="MobiDB-lite"/>
    </source>
</evidence>
<evidence type="ECO:0000259" key="4">
    <source>
        <dbReference type="SMART" id="SM00967"/>
    </source>
</evidence>
<dbReference type="SUPFAM" id="SSF75217">
    <property type="entry name" value="alpha/beta knot"/>
    <property type="match status" value="1"/>
</dbReference>
<dbReference type="InterPro" id="IPR004441">
    <property type="entry name" value="rRNA_MeTrfase_TrmH"/>
</dbReference>
<dbReference type="Gene3D" id="3.30.1330.30">
    <property type="match status" value="1"/>
</dbReference>
<dbReference type="Pfam" id="PF00588">
    <property type="entry name" value="SpoU_methylase"/>
    <property type="match status" value="1"/>
</dbReference>
<feature type="compositionally biased region" description="Basic residues" evidence="3">
    <location>
        <begin position="19"/>
        <end position="30"/>
    </location>
</feature>
<feature type="region of interest" description="Disordered" evidence="3">
    <location>
        <begin position="1"/>
        <end position="39"/>
    </location>
</feature>
<dbReference type="GO" id="GO:0003723">
    <property type="term" value="F:RNA binding"/>
    <property type="evidence" value="ECO:0007669"/>
    <property type="project" value="InterPro"/>
</dbReference>
<dbReference type="SUPFAM" id="SSF55315">
    <property type="entry name" value="L30e-like"/>
    <property type="match status" value="1"/>
</dbReference>
<keyword evidence="2 5" id="KW-0808">Transferase</keyword>
<proteinExistence type="predicted"/>
<dbReference type="InterPro" id="IPR029028">
    <property type="entry name" value="Alpha/beta_knot_MTases"/>
</dbReference>
<dbReference type="GO" id="GO:0005829">
    <property type="term" value="C:cytosol"/>
    <property type="evidence" value="ECO:0007669"/>
    <property type="project" value="TreeGrafter"/>
</dbReference>
<dbReference type="InterPro" id="IPR029026">
    <property type="entry name" value="tRNA_m1G_MTases_N"/>
</dbReference>
<comment type="caution">
    <text evidence="5">The sequence shown here is derived from an EMBL/GenBank/DDBJ whole genome shotgun (WGS) entry which is preliminary data.</text>
</comment>
<evidence type="ECO:0000313" key="6">
    <source>
        <dbReference type="Proteomes" id="UP000465810"/>
    </source>
</evidence>
<accession>A0A7X4K7S5</accession>
<dbReference type="RefSeq" id="WP_160985949.1">
    <property type="nucleotide sequence ID" value="NZ_WVTD01000007.1"/>
</dbReference>
<sequence>MNKRTGADGGEERGGRPAKPMRGRAGRMKNGRGSGRAGSGAVRLWGRHAVEAALKNPDRSHRKLWATREGVESLDGELPADFPVEWAQPADLARLVARDAPHQGLVLECEPLDDMFLADVLDNDPLRPVIVLDQVTDPHNVGAIMRSAAAFDACAIVTQDRHAPPESGTLAKSASGALEILPWVRVVNLARALEEIAEAGYWRIGLDGEADATLGESLPTGPVALVLGAEGDGMRHNITQHCDAIAKLPISHAMESLNVSNAAAIALYAAATRATD</sequence>
<dbReference type="InterPro" id="IPR029064">
    <property type="entry name" value="Ribosomal_eL30-like_sf"/>
</dbReference>
<dbReference type="SMART" id="SM00967">
    <property type="entry name" value="SpoU_sub_bind"/>
    <property type="match status" value="1"/>
</dbReference>
<dbReference type="Gene3D" id="3.40.1280.10">
    <property type="match status" value="1"/>
</dbReference>
<dbReference type="GO" id="GO:0032259">
    <property type="term" value="P:methylation"/>
    <property type="evidence" value="ECO:0007669"/>
    <property type="project" value="UniProtKB-KW"/>
</dbReference>
<reference evidence="5 6" key="1">
    <citation type="submission" date="2019-12" db="EMBL/GenBank/DDBJ databases">
        <authorList>
            <person name="Feng G."/>
            <person name="Zhu H."/>
        </authorList>
    </citation>
    <scope>NUCLEOTIDE SEQUENCE [LARGE SCALE GENOMIC DNA]</scope>
    <source>
        <strain evidence="5 6">FGD1</strain>
    </source>
</reference>
<dbReference type="AlphaFoldDB" id="A0A7X4K7S5"/>
<dbReference type="Pfam" id="PF08032">
    <property type="entry name" value="SpoU_sub_bind"/>
    <property type="match status" value="1"/>
</dbReference>
<dbReference type="InterPro" id="IPR001537">
    <property type="entry name" value="SpoU_MeTrfase"/>
</dbReference>
<name>A0A7X4K7S5_9SPHN</name>
<evidence type="ECO:0000256" key="2">
    <source>
        <dbReference type="ARBA" id="ARBA00022679"/>
    </source>
</evidence>
<keyword evidence="6" id="KW-1185">Reference proteome</keyword>
<dbReference type="Proteomes" id="UP000465810">
    <property type="component" value="Unassembled WGS sequence"/>
</dbReference>
<dbReference type="PANTHER" id="PTHR46429">
    <property type="entry name" value="23S RRNA (GUANOSINE-2'-O-)-METHYLTRANSFERASE RLMB"/>
    <property type="match status" value="1"/>
</dbReference>
<dbReference type="EMBL" id="WVTD01000007">
    <property type="protein sequence ID" value="MYL98302.1"/>
    <property type="molecule type" value="Genomic_DNA"/>
</dbReference>
<gene>
    <name evidence="5" type="ORF">GR702_11050</name>
</gene>
<protein>
    <submittedName>
        <fullName evidence="5">23S rRNA (Guanosine(2251)-2'-O)-methyltransferase RlmB</fullName>
    </submittedName>
</protein>
<dbReference type="GO" id="GO:0006396">
    <property type="term" value="P:RNA processing"/>
    <property type="evidence" value="ECO:0007669"/>
    <property type="project" value="InterPro"/>
</dbReference>
<organism evidence="5 6">
    <name type="scientific">Novosphingobium silvae</name>
    <dbReference type="NCBI Taxonomy" id="2692619"/>
    <lineage>
        <taxon>Bacteria</taxon>
        <taxon>Pseudomonadati</taxon>
        <taxon>Pseudomonadota</taxon>
        <taxon>Alphaproteobacteria</taxon>
        <taxon>Sphingomonadales</taxon>
        <taxon>Sphingomonadaceae</taxon>
        <taxon>Novosphingobium</taxon>
    </lineage>
</organism>
<dbReference type="PANTHER" id="PTHR46429:SF1">
    <property type="entry name" value="23S RRNA (GUANOSINE-2'-O-)-METHYLTRANSFERASE RLMB"/>
    <property type="match status" value="1"/>
</dbReference>
<dbReference type="InterPro" id="IPR013123">
    <property type="entry name" value="SpoU_subst-bd"/>
</dbReference>
<evidence type="ECO:0000256" key="1">
    <source>
        <dbReference type="ARBA" id="ARBA00022603"/>
    </source>
</evidence>
<evidence type="ECO:0000313" key="5">
    <source>
        <dbReference type="EMBL" id="MYL98302.1"/>
    </source>
</evidence>
<keyword evidence="1 5" id="KW-0489">Methyltransferase</keyword>
<feature type="domain" description="RNA 2-O ribose methyltransferase substrate binding" evidence="4">
    <location>
        <begin position="43"/>
        <end position="115"/>
    </location>
</feature>
<dbReference type="CDD" id="cd18103">
    <property type="entry name" value="SpoU-like_RlmB"/>
    <property type="match status" value="1"/>
</dbReference>